<dbReference type="EMBL" id="FOXF01000006">
    <property type="protein sequence ID" value="SFP14399.1"/>
    <property type="molecule type" value="Genomic_DNA"/>
</dbReference>
<evidence type="ECO:0000313" key="8">
    <source>
        <dbReference type="EMBL" id="SFP14399.1"/>
    </source>
</evidence>
<dbReference type="Gene3D" id="1.10.287.950">
    <property type="entry name" value="Methyl-accepting chemotaxis protein"/>
    <property type="match status" value="1"/>
</dbReference>
<gene>
    <name evidence="8" type="ORF">SAMN02910344_00538</name>
</gene>
<dbReference type="Pfam" id="PF12729">
    <property type="entry name" value="4HB_MCP_1"/>
    <property type="match status" value="1"/>
</dbReference>
<evidence type="ECO:0000259" key="7">
    <source>
        <dbReference type="PROSITE" id="PS50885"/>
    </source>
</evidence>
<dbReference type="SUPFAM" id="SSF58104">
    <property type="entry name" value="Methyl-accepting chemotaxis protein (MCP) signaling domain"/>
    <property type="match status" value="1"/>
</dbReference>
<proteinExistence type="inferred from homology"/>
<evidence type="ECO:0000256" key="1">
    <source>
        <dbReference type="ARBA" id="ARBA00004370"/>
    </source>
</evidence>
<dbReference type="InterPro" id="IPR024478">
    <property type="entry name" value="HlyB_4HB_MCP"/>
</dbReference>
<dbReference type="GO" id="GO:0016020">
    <property type="term" value="C:membrane"/>
    <property type="evidence" value="ECO:0007669"/>
    <property type="project" value="UniProtKB-SubCell"/>
</dbReference>
<accession>A0A662ZF96</accession>
<reference evidence="8 9" key="1">
    <citation type="submission" date="2016-10" db="EMBL/GenBank/DDBJ databases">
        <authorList>
            <person name="Varghese N."/>
            <person name="Submissions S."/>
        </authorList>
    </citation>
    <scope>NUCLEOTIDE SEQUENCE [LARGE SCALE GENOMIC DNA]</scope>
    <source>
        <strain evidence="8 9">DSM 1361</strain>
    </source>
</reference>
<feature type="transmembrane region" description="Helical" evidence="5">
    <location>
        <begin position="12"/>
        <end position="31"/>
    </location>
</feature>
<evidence type="ECO:0000256" key="3">
    <source>
        <dbReference type="ARBA" id="ARBA00029447"/>
    </source>
</evidence>
<dbReference type="RefSeq" id="WP_093140675.1">
    <property type="nucleotide sequence ID" value="NZ_FOXF01000006.1"/>
</dbReference>
<name>A0A662ZF96_9GAMM</name>
<organism evidence="8 9">
    <name type="scientific">Ruminobacter amylophilus</name>
    <dbReference type="NCBI Taxonomy" id="867"/>
    <lineage>
        <taxon>Bacteria</taxon>
        <taxon>Pseudomonadati</taxon>
        <taxon>Pseudomonadota</taxon>
        <taxon>Gammaproteobacteria</taxon>
        <taxon>Aeromonadales</taxon>
        <taxon>Succinivibrionaceae</taxon>
        <taxon>Ruminobacter</taxon>
    </lineage>
</organism>
<dbReference type="CDD" id="cd06225">
    <property type="entry name" value="HAMP"/>
    <property type="match status" value="1"/>
</dbReference>
<dbReference type="Pfam" id="PF00672">
    <property type="entry name" value="HAMP"/>
    <property type="match status" value="1"/>
</dbReference>
<sequence>MLNNLTVSSKLKLMSVYILITFAIVITISLYKMNAATKQLPDLRTCITFVDAARNAEALFKELRISAIKAPMTIDDNELNSFNEAYQRNRENFNNVISVIHSGCKHDEDCLEIVDQMEKNLKNYDKAKEDVFRLTKEGNKRDAFLAIEEHLVPIGASIDNEVNKLIGFANKFTEDIVVDVKKSTNPLSLLIVAIIALLSIIIYMYLLGRSIISPIRTLAKDAHILSEGDLRTFVSLDSDDEIGTLANSFNQMVDYLRNIISAIRSNSNELNKNTQKMKETNMSVYDSNEKIFEKATSVSEACTEMAKTFTEIAQNCSEAFNNSSKAHQTVISSMDITREAVEEIKQHSSRTHENSVKIKAFGEKTKDIGFIINSIRDIAEQTNLLALNAAIEAARAGSNGRGFAVVADEVRSLASRTAESTKEITDMINTIQEMADSISEAMESHLEDIVKIEGRSHELEQSLHDINTTVDTVYQQLTHISAATHQQDITCSEIDSLIHVITDATRKTANTARDAQSSSELVDDISLKMSDNINKFKL</sequence>
<dbReference type="PANTHER" id="PTHR32089:SF112">
    <property type="entry name" value="LYSOZYME-LIKE PROTEIN-RELATED"/>
    <property type="match status" value="1"/>
</dbReference>
<dbReference type="CDD" id="cd11386">
    <property type="entry name" value="MCP_signal"/>
    <property type="match status" value="1"/>
</dbReference>
<dbReference type="PROSITE" id="PS50111">
    <property type="entry name" value="CHEMOTAXIS_TRANSDUC_2"/>
    <property type="match status" value="1"/>
</dbReference>
<keyword evidence="5" id="KW-0472">Membrane</keyword>
<dbReference type="GO" id="GO:0007165">
    <property type="term" value="P:signal transduction"/>
    <property type="evidence" value="ECO:0007669"/>
    <property type="project" value="UniProtKB-KW"/>
</dbReference>
<feature type="transmembrane region" description="Helical" evidence="5">
    <location>
        <begin position="187"/>
        <end position="206"/>
    </location>
</feature>
<keyword evidence="2 4" id="KW-0807">Transducer</keyword>
<dbReference type="PROSITE" id="PS50885">
    <property type="entry name" value="HAMP"/>
    <property type="match status" value="1"/>
</dbReference>
<dbReference type="GO" id="GO:0006935">
    <property type="term" value="P:chemotaxis"/>
    <property type="evidence" value="ECO:0007669"/>
    <property type="project" value="UniProtKB-ARBA"/>
</dbReference>
<dbReference type="SMART" id="SM00283">
    <property type="entry name" value="MA"/>
    <property type="match status" value="1"/>
</dbReference>
<dbReference type="InterPro" id="IPR004089">
    <property type="entry name" value="MCPsignal_dom"/>
</dbReference>
<dbReference type="Gene3D" id="6.10.340.10">
    <property type="match status" value="1"/>
</dbReference>
<evidence type="ECO:0000256" key="5">
    <source>
        <dbReference type="SAM" id="Phobius"/>
    </source>
</evidence>
<evidence type="ECO:0000313" key="9">
    <source>
        <dbReference type="Proteomes" id="UP000243745"/>
    </source>
</evidence>
<dbReference type="Pfam" id="PF00015">
    <property type="entry name" value="MCPsignal"/>
    <property type="match status" value="1"/>
</dbReference>
<feature type="domain" description="HAMP" evidence="7">
    <location>
        <begin position="209"/>
        <end position="261"/>
    </location>
</feature>
<evidence type="ECO:0000256" key="2">
    <source>
        <dbReference type="ARBA" id="ARBA00023224"/>
    </source>
</evidence>
<comment type="similarity">
    <text evidence="3">Belongs to the methyl-accepting chemotaxis (MCP) protein family.</text>
</comment>
<keyword evidence="5" id="KW-0812">Transmembrane</keyword>
<dbReference type="InterPro" id="IPR003660">
    <property type="entry name" value="HAMP_dom"/>
</dbReference>
<evidence type="ECO:0000256" key="4">
    <source>
        <dbReference type="PROSITE-ProRule" id="PRU00284"/>
    </source>
</evidence>
<dbReference type="SMART" id="SM00304">
    <property type="entry name" value="HAMP"/>
    <property type="match status" value="2"/>
</dbReference>
<dbReference type="PANTHER" id="PTHR32089">
    <property type="entry name" value="METHYL-ACCEPTING CHEMOTAXIS PROTEIN MCPB"/>
    <property type="match status" value="1"/>
</dbReference>
<dbReference type="OrthoDB" id="8724845at2"/>
<dbReference type="FunFam" id="1.10.287.950:FF:000001">
    <property type="entry name" value="Methyl-accepting chemotaxis sensory transducer"/>
    <property type="match status" value="1"/>
</dbReference>
<evidence type="ECO:0000259" key="6">
    <source>
        <dbReference type="PROSITE" id="PS50111"/>
    </source>
</evidence>
<feature type="domain" description="Methyl-accepting transducer" evidence="6">
    <location>
        <begin position="266"/>
        <end position="502"/>
    </location>
</feature>
<dbReference type="AlphaFoldDB" id="A0A662ZF96"/>
<comment type="subcellular location">
    <subcellularLocation>
        <location evidence="1">Membrane</location>
    </subcellularLocation>
</comment>
<protein>
    <submittedName>
        <fullName evidence="8">Four helix bundle sensory module for signal transduction</fullName>
    </submittedName>
</protein>
<keyword evidence="9" id="KW-1185">Reference proteome</keyword>
<keyword evidence="5" id="KW-1133">Transmembrane helix</keyword>
<dbReference type="Proteomes" id="UP000243745">
    <property type="component" value="Unassembled WGS sequence"/>
</dbReference>